<keyword evidence="2" id="KW-1185">Reference proteome</keyword>
<protein>
    <submittedName>
        <fullName evidence="1">Uncharacterized protein</fullName>
    </submittedName>
</protein>
<organism evidence="1 2">
    <name type="scientific">Hymenobacter koreensis</name>
    <dbReference type="NCBI Taxonomy" id="1084523"/>
    <lineage>
        <taxon>Bacteria</taxon>
        <taxon>Pseudomonadati</taxon>
        <taxon>Bacteroidota</taxon>
        <taxon>Cytophagia</taxon>
        <taxon>Cytophagales</taxon>
        <taxon>Hymenobacteraceae</taxon>
        <taxon>Hymenobacter</taxon>
    </lineage>
</organism>
<evidence type="ECO:0000313" key="2">
    <source>
        <dbReference type="Proteomes" id="UP001500454"/>
    </source>
</evidence>
<proteinExistence type="predicted"/>
<reference evidence="2" key="1">
    <citation type="journal article" date="2019" name="Int. J. Syst. Evol. Microbiol.">
        <title>The Global Catalogue of Microorganisms (GCM) 10K type strain sequencing project: providing services to taxonomists for standard genome sequencing and annotation.</title>
        <authorList>
            <consortium name="The Broad Institute Genomics Platform"/>
            <consortium name="The Broad Institute Genome Sequencing Center for Infectious Disease"/>
            <person name="Wu L."/>
            <person name="Ma J."/>
        </authorList>
    </citation>
    <scope>NUCLEOTIDE SEQUENCE [LARGE SCALE GENOMIC DNA]</scope>
    <source>
        <strain evidence="2">JCM 17924</strain>
    </source>
</reference>
<sequence>MTTPYTTIANVVRTVADTLSDPNPNRLQAQFRGFAHMWHNDHNAEGRYPKTVLLDVGPDRVTELPADYVDYLVVGREQGGTVRNLCYNPALSIVAVEPFDAPAVLTDEVNEAWPTWCYPGIERAGKPVQGYGYGEYREEFVIDEAERVLRVGSLIEPGTVLVLSYIGSAVDPGKPTVVHPYDVTPLTYFILWQHCLRKKDLAMSREYEKQFRNAQRLSKKHRSKFGYAEIAAVCHDNYTLNVR</sequence>
<accession>A0ABP8JK51</accession>
<evidence type="ECO:0000313" key="1">
    <source>
        <dbReference type="EMBL" id="GAA4391872.1"/>
    </source>
</evidence>
<dbReference type="EMBL" id="BAABHA010000015">
    <property type="protein sequence ID" value="GAA4391872.1"/>
    <property type="molecule type" value="Genomic_DNA"/>
</dbReference>
<gene>
    <name evidence="1" type="ORF">GCM10023186_41680</name>
</gene>
<dbReference type="RefSeq" id="WP_345227384.1">
    <property type="nucleotide sequence ID" value="NZ_BAABHA010000015.1"/>
</dbReference>
<dbReference type="Proteomes" id="UP001500454">
    <property type="component" value="Unassembled WGS sequence"/>
</dbReference>
<comment type="caution">
    <text evidence="1">The sequence shown here is derived from an EMBL/GenBank/DDBJ whole genome shotgun (WGS) entry which is preliminary data.</text>
</comment>
<name>A0ABP8JK51_9BACT</name>